<evidence type="ECO:0000313" key="2">
    <source>
        <dbReference type="EMBL" id="TFK98150.1"/>
    </source>
</evidence>
<protein>
    <submittedName>
        <fullName evidence="2">Uncharacterized protein</fullName>
    </submittedName>
</protein>
<gene>
    <name evidence="2" type="ORF">BDV98DRAFT_212488</name>
</gene>
<feature type="compositionally biased region" description="Polar residues" evidence="1">
    <location>
        <begin position="13"/>
        <end position="27"/>
    </location>
</feature>
<sequence length="250" mass="27122">MVVDVPPRPGYLRTTNHGPTRTYTGQQTSFRTTRTRTTATMSSSTKQMMVEVNEEVTEVGQMLNLYEQWKVAGTHSKAVSFHKVANALGKIEKAVRQNDGAHFSKALEKSSPLFERLDDSVQALVAALTEVHEKLNPEYFQTGGAQSTEMAGSRVEVDEAGAGILSENTGAQRFIGSKMKATARTAFASDNHLTGDQAVVVATSSHLVSGGQIFSGNTGKRGRDNYLGARLSQYFSTIFELPEDVVTDSP</sequence>
<proteinExistence type="predicted"/>
<organism evidence="2 3">
    <name type="scientific">Pterulicium gracile</name>
    <dbReference type="NCBI Taxonomy" id="1884261"/>
    <lineage>
        <taxon>Eukaryota</taxon>
        <taxon>Fungi</taxon>
        <taxon>Dikarya</taxon>
        <taxon>Basidiomycota</taxon>
        <taxon>Agaricomycotina</taxon>
        <taxon>Agaricomycetes</taxon>
        <taxon>Agaricomycetidae</taxon>
        <taxon>Agaricales</taxon>
        <taxon>Pleurotineae</taxon>
        <taxon>Pterulaceae</taxon>
        <taxon>Pterulicium</taxon>
    </lineage>
</organism>
<dbReference type="Proteomes" id="UP000305067">
    <property type="component" value="Unassembled WGS sequence"/>
</dbReference>
<evidence type="ECO:0000313" key="3">
    <source>
        <dbReference type="Proteomes" id="UP000305067"/>
    </source>
</evidence>
<feature type="region of interest" description="Disordered" evidence="1">
    <location>
        <begin position="1"/>
        <end position="27"/>
    </location>
</feature>
<dbReference type="AlphaFoldDB" id="A0A5C3QCI5"/>
<dbReference type="EMBL" id="ML178841">
    <property type="protein sequence ID" value="TFK98150.1"/>
    <property type="molecule type" value="Genomic_DNA"/>
</dbReference>
<accession>A0A5C3QCI5</accession>
<reference evidence="2 3" key="1">
    <citation type="journal article" date="2019" name="Nat. Ecol. Evol.">
        <title>Megaphylogeny resolves global patterns of mushroom evolution.</title>
        <authorList>
            <person name="Varga T."/>
            <person name="Krizsan K."/>
            <person name="Foldi C."/>
            <person name="Dima B."/>
            <person name="Sanchez-Garcia M."/>
            <person name="Sanchez-Ramirez S."/>
            <person name="Szollosi G.J."/>
            <person name="Szarkandi J.G."/>
            <person name="Papp V."/>
            <person name="Albert L."/>
            <person name="Andreopoulos W."/>
            <person name="Angelini C."/>
            <person name="Antonin V."/>
            <person name="Barry K.W."/>
            <person name="Bougher N.L."/>
            <person name="Buchanan P."/>
            <person name="Buyck B."/>
            <person name="Bense V."/>
            <person name="Catcheside P."/>
            <person name="Chovatia M."/>
            <person name="Cooper J."/>
            <person name="Damon W."/>
            <person name="Desjardin D."/>
            <person name="Finy P."/>
            <person name="Geml J."/>
            <person name="Haridas S."/>
            <person name="Hughes K."/>
            <person name="Justo A."/>
            <person name="Karasinski D."/>
            <person name="Kautmanova I."/>
            <person name="Kiss B."/>
            <person name="Kocsube S."/>
            <person name="Kotiranta H."/>
            <person name="LaButti K.M."/>
            <person name="Lechner B.E."/>
            <person name="Liimatainen K."/>
            <person name="Lipzen A."/>
            <person name="Lukacs Z."/>
            <person name="Mihaltcheva S."/>
            <person name="Morgado L.N."/>
            <person name="Niskanen T."/>
            <person name="Noordeloos M.E."/>
            <person name="Ohm R.A."/>
            <person name="Ortiz-Santana B."/>
            <person name="Ovrebo C."/>
            <person name="Racz N."/>
            <person name="Riley R."/>
            <person name="Savchenko A."/>
            <person name="Shiryaev A."/>
            <person name="Soop K."/>
            <person name="Spirin V."/>
            <person name="Szebenyi C."/>
            <person name="Tomsovsky M."/>
            <person name="Tulloss R.E."/>
            <person name="Uehling J."/>
            <person name="Grigoriev I.V."/>
            <person name="Vagvolgyi C."/>
            <person name="Papp T."/>
            <person name="Martin F.M."/>
            <person name="Miettinen O."/>
            <person name="Hibbett D.S."/>
            <person name="Nagy L.G."/>
        </authorList>
    </citation>
    <scope>NUCLEOTIDE SEQUENCE [LARGE SCALE GENOMIC DNA]</scope>
    <source>
        <strain evidence="2 3">CBS 309.79</strain>
    </source>
</reference>
<name>A0A5C3QCI5_9AGAR</name>
<evidence type="ECO:0000256" key="1">
    <source>
        <dbReference type="SAM" id="MobiDB-lite"/>
    </source>
</evidence>
<keyword evidence="3" id="KW-1185">Reference proteome</keyword>